<proteinExistence type="predicted"/>
<keyword evidence="3" id="KW-1185">Reference proteome</keyword>
<dbReference type="GO" id="GO:0016740">
    <property type="term" value="F:transferase activity"/>
    <property type="evidence" value="ECO:0007669"/>
    <property type="project" value="UniProtKB-KW"/>
</dbReference>
<keyword evidence="2" id="KW-0808">Transferase</keyword>
<dbReference type="STRING" id="1420583.V473_22015"/>
<dbReference type="PANTHER" id="PTHR11895:SF176">
    <property type="entry name" value="AMIDASE AMID-RELATED"/>
    <property type="match status" value="1"/>
</dbReference>
<dbReference type="PATRIC" id="fig|1420583.3.peg.4214"/>
<dbReference type="Pfam" id="PF01425">
    <property type="entry name" value="Amidase"/>
    <property type="match status" value="1"/>
</dbReference>
<gene>
    <name evidence="2" type="ORF">V473_22015</name>
</gene>
<evidence type="ECO:0000259" key="1">
    <source>
        <dbReference type="Pfam" id="PF01425"/>
    </source>
</evidence>
<dbReference type="InterPro" id="IPR000120">
    <property type="entry name" value="Amidase"/>
</dbReference>
<name>A0A0J7XJA4_9SPHN</name>
<organism evidence="2 3">
    <name type="scientific">Sphingobium cupriresistens LL01</name>
    <dbReference type="NCBI Taxonomy" id="1420583"/>
    <lineage>
        <taxon>Bacteria</taxon>
        <taxon>Pseudomonadati</taxon>
        <taxon>Pseudomonadota</taxon>
        <taxon>Alphaproteobacteria</taxon>
        <taxon>Sphingomonadales</taxon>
        <taxon>Sphingomonadaceae</taxon>
        <taxon>Sphingobium</taxon>
    </lineage>
</organism>
<dbReference type="InterPro" id="IPR023631">
    <property type="entry name" value="Amidase_dom"/>
</dbReference>
<dbReference type="InterPro" id="IPR020556">
    <property type="entry name" value="Amidase_CS"/>
</dbReference>
<accession>A0A0J7XJA4</accession>
<dbReference type="PROSITE" id="PS00571">
    <property type="entry name" value="AMIDASES"/>
    <property type="match status" value="1"/>
</dbReference>
<evidence type="ECO:0000313" key="3">
    <source>
        <dbReference type="Proteomes" id="UP000052232"/>
    </source>
</evidence>
<dbReference type="PANTHER" id="PTHR11895">
    <property type="entry name" value="TRANSAMIDASE"/>
    <property type="match status" value="1"/>
</dbReference>
<dbReference type="AlphaFoldDB" id="A0A0J7XJA4"/>
<reference evidence="2 3" key="1">
    <citation type="journal article" date="2015" name="G3 (Bethesda)">
        <title>Insights into Ongoing Evolution of the Hexachlorocyclohexane Catabolic Pathway from Comparative Genomics of Ten Sphingomonadaceae Strains.</title>
        <authorList>
            <person name="Pearce S.L."/>
            <person name="Oakeshott J.G."/>
            <person name="Pandey G."/>
        </authorList>
    </citation>
    <scope>NUCLEOTIDE SEQUENCE [LARGE SCALE GENOMIC DNA]</scope>
    <source>
        <strain evidence="2 3">LL01</strain>
    </source>
</reference>
<dbReference type="SUPFAM" id="SSF75304">
    <property type="entry name" value="Amidase signature (AS) enzymes"/>
    <property type="match status" value="1"/>
</dbReference>
<protein>
    <submittedName>
        <fullName evidence="2">Glu-tRNA amidotransferase</fullName>
    </submittedName>
</protein>
<dbReference type="InterPro" id="IPR036928">
    <property type="entry name" value="AS_sf"/>
</dbReference>
<dbReference type="Gene3D" id="3.90.1300.10">
    <property type="entry name" value="Amidase signature (AS) domain"/>
    <property type="match status" value="1"/>
</dbReference>
<feature type="domain" description="Amidase" evidence="1">
    <location>
        <begin position="29"/>
        <end position="374"/>
    </location>
</feature>
<evidence type="ECO:0000313" key="2">
    <source>
        <dbReference type="EMBL" id="KMS52086.1"/>
    </source>
</evidence>
<dbReference type="Proteomes" id="UP000052232">
    <property type="component" value="Unassembled WGS sequence"/>
</dbReference>
<comment type="caution">
    <text evidence="2">The sequence shown here is derived from an EMBL/GenBank/DDBJ whole genome shotgun (WGS) entry which is preliminary data.</text>
</comment>
<sequence length="393" mass="40595">MFQFSFINQQRNSAMSAILIESYDAPGDGPTVAVKDCIDIAGSATCCGSRALADVAPARDHARVVQALVDGGYRIVAKANMHELAYGMTGLNKWTGPVENPLFPALMPGGSSSGSAAAVAARMVDLALGTDTGGSVRMPAACCGVIGLKPSYGRLSRVGVMPAKSALDSVGIFGREMSVVEHAMAQMDPSFLRLETVGPVSIGAVDVVAAREIAAAVEAALASSGAGIESCRLPAIEDAFQAGVIQMAAEASAAYGHLVASGLLGEDVEQRLRGAPAMATVERLAWAEGVKAAFVAQVDALLDRFAVLALPTLPDFPPRIDDLGDAKAILRLSSLVRPFNLSGHPAISLPLATPSGRPAAIQLVGRRGDDARLCAIARIFADAGSLLQHKEQI</sequence>
<dbReference type="EMBL" id="JACT01000007">
    <property type="protein sequence ID" value="KMS52086.1"/>
    <property type="molecule type" value="Genomic_DNA"/>
</dbReference>